<reference evidence="1" key="1">
    <citation type="submission" date="2019-10" db="EMBL/GenBank/DDBJ databases">
        <authorList>
            <consortium name="DOE Joint Genome Institute"/>
            <person name="Kuo A."/>
            <person name="Miyauchi S."/>
            <person name="Kiss E."/>
            <person name="Drula E."/>
            <person name="Kohler A."/>
            <person name="Sanchez-Garcia M."/>
            <person name="Andreopoulos B."/>
            <person name="Barry K.W."/>
            <person name="Bonito G."/>
            <person name="Buee M."/>
            <person name="Carver A."/>
            <person name="Chen C."/>
            <person name="Cichocki N."/>
            <person name="Clum A."/>
            <person name="Culley D."/>
            <person name="Crous P.W."/>
            <person name="Fauchery L."/>
            <person name="Girlanda M."/>
            <person name="Hayes R."/>
            <person name="Keri Z."/>
            <person name="Labutti K."/>
            <person name="Lipzen A."/>
            <person name="Lombard V."/>
            <person name="Magnuson J."/>
            <person name="Maillard F."/>
            <person name="Morin E."/>
            <person name="Murat C."/>
            <person name="Nolan M."/>
            <person name="Ohm R."/>
            <person name="Pangilinan J."/>
            <person name="Pereira M."/>
            <person name="Perotto S."/>
            <person name="Peter M."/>
            <person name="Riley R."/>
            <person name="Sitrit Y."/>
            <person name="Stielow B."/>
            <person name="Szollosi G."/>
            <person name="Zifcakova L."/>
            <person name="Stursova M."/>
            <person name="Spatafora J.W."/>
            <person name="Tedersoo L."/>
            <person name="Vaario L.-M."/>
            <person name="Yamada A."/>
            <person name="Yan M."/>
            <person name="Wang P."/>
            <person name="Xu J."/>
            <person name="Bruns T."/>
            <person name="Baldrian P."/>
            <person name="Vilgalys R."/>
            <person name="Henrissat B."/>
            <person name="Grigoriev I.V."/>
            <person name="Hibbett D."/>
            <person name="Nagy L.G."/>
            <person name="Martin F.M."/>
        </authorList>
    </citation>
    <scope>NUCLEOTIDE SEQUENCE</scope>
    <source>
        <strain evidence="1">P2</strain>
    </source>
</reference>
<reference evidence="1" key="2">
    <citation type="journal article" date="2020" name="Nat. Commun.">
        <title>Large-scale genome sequencing of mycorrhizal fungi provides insights into the early evolution of symbiotic traits.</title>
        <authorList>
            <person name="Miyauchi S."/>
            <person name="Kiss E."/>
            <person name="Kuo A."/>
            <person name="Drula E."/>
            <person name="Kohler A."/>
            <person name="Sanchez-Garcia M."/>
            <person name="Morin E."/>
            <person name="Andreopoulos B."/>
            <person name="Barry K.W."/>
            <person name="Bonito G."/>
            <person name="Buee M."/>
            <person name="Carver A."/>
            <person name="Chen C."/>
            <person name="Cichocki N."/>
            <person name="Clum A."/>
            <person name="Culley D."/>
            <person name="Crous P.W."/>
            <person name="Fauchery L."/>
            <person name="Girlanda M."/>
            <person name="Hayes R.D."/>
            <person name="Keri Z."/>
            <person name="LaButti K."/>
            <person name="Lipzen A."/>
            <person name="Lombard V."/>
            <person name="Magnuson J."/>
            <person name="Maillard F."/>
            <person name="Murat C."/>
            <person name="Nolan M."/>
            <person name="Ohm R.A."/>
            <person name="Pangilinan J."/>
            <person name="Pereira M.F."/>
            <person name="Perotto S."/>
            <person name="Peter M."/>
            <person name="Pfister S."/>
            <person name="Riley R."/>
            <person name="Sitrit Y."/>
            <person name="Stielow J.B."/>
            <person name="Szollosi G."/>
            <person name="Zifcakova L."/>
            <person name="Stursova M."/>
            <person name="Spatafora J.W."/>
            <person name="Tedersoo L."/>
            <person name="Vaario L.M."/>
            <person name="Yamada A."/>
            <person name="Yan M."/>
            <person name="Wang P."/>
            <person name="Xu J."/>
            <person name="Bruns T."/>
            <person name="Baldrian P."/>
            <person name="Vilgalys R."/>
            <person name="Dunand C."/>
            <person name="Henrissat B."/>
            <person name="Grigoriev I.V."/>
            <person name="Hibbett D."/>
            <person name="Nagy L.G."/>
            <person name="Martin F.M."/>
        </authorList>
    </citation>
    <scope>NUCLEOTIDE SEQUENCE</scope>
    <source>
        <strain evidence="1">P2</strain>
    </source>
</reference>
<dbReference type="EMBL" id="MU117963">
    <property type="protein sequence ID" value="KAF9653662.1"/>
    <property type="molecule type" value="Genomic_DNA"/>
</dbReference>
<accession>A0ACB6ZVU7</accession>
<protein>
    <submittedName>
        <fullName evidence="1">Glycoside hydrolase family 16 protein</fullName>
    </submittedName>
</protein>
<comment type="caution">
    <text evidence="1">The sequence shown here is derived from an EMBL/GenBank/DDBJ whole genome shotgun (WGS) entry which is preliminary data.</text>
</comment>
<organism evidence="1 2">
    <name type="scientific">Thelephora ganbajun</name>
    <name type="common">Ganba fungus</name>
    <dbReference type="NCBI Taxonomy" id="370292"/>
    <lineage>
        <taxon>Eukaryota</taxon>
        <taxon>Fungi</taxon>
        <taxon>Dikarya</taxon>
        <taxon>Basidiomycota</taxon>
        <taxon>Agaricomycotina</taxon>
        <taxon>Agaricomycetes</taxon>
        <taxon>Thelephorales</taxon>
        <taxon>Thelephoraceae</taxon>
        <taxon>Thelephora</taxon>
    </lineage>
</organism>
<name>A0ACB6ZVU7_THEGA</name>
<sequence length="362" mass="38920">MLSLLLLIPLIQLATLSSAQGTTCNATSLCPSSAPCCSEFGYCGTGEFCLGGCNPLHSHSLDSCLPNPVCKSAQHVFTDNSRILSNVTHFDGNATEWDWTLDKGNMLNTNTSGGELALLLTKDNGGTRISSTRYLHYGTVTARIKTGRWGGVVTAFITMSSVKDEIDWEWPGAKTTEAQSNYFWQGFIPAQTNGATHGGLTDTFSNYHDYTIDWQPDTLTWLIDGGVVRTLKKSDTVNSNGIALYPTTPARIQISLWPAGIEGNPQGTVQWAGGIINWNDPDYVAAGHFYTLIQSINVTCNDPVNPSPDVTSYVYTPNTTTSTPGIDFSNKTTINGAASGHVTNPLLILGATAAGLFLIQFF</sequence>
<gene>
    <name evidence="1" type="ORF">BDM02DRAFT_1643070</name>
</gene>
<keyword evidence="1" id="KW-0378">Hydrolase</keyword>
<evidence type="ECO:0000313" key="2">
    <source>
        <dbReference type="Proteomes" id="UP000886501"/>
    </source>
</evidence>
<evidence type="ECO:0000313" key="1">
    <source>
        <dbReference type="EMBL" id="KAF9653662.1"/>
    </source>
</evidence>
<dbReference type="Proteomes" id="UP000886501">
    <property type="component" value="Unassembled WGS sequence"/>
</dbReference>
<proteinExistence type="predicted"/>
<keyword evidence="2" id="KW-1185">Reference proteome</keyword>